<evidence type="ECO:0000256" key="1">
    <source>
        <dbReference type="SAM" id="MobiDB-lite"/>
    </source>
</evidence>
<gene>
    <name evidence="2" type="ORF">QOZ99_001787</name>
</gene>
<dbReference type="Proteomes" id="UP001235094">
    <property type="component" value="Unassembled WGS sequence"/>
</dbReference>
<dbReference type="RefSeq" id="WP_306889614.1">
    <property type="nucleotide sequence ID" value="NZ_JAUSVR010000004.1"/>
</dbReference>
<sequence>MDTAFYAGAFPAYTSAELRRFIAEGAARSDAMRAEIERREAVEAGDLSRATPGENLDAARRHAESGRESYEASLRQRPNYPGGRPRRTWGQLDDVARWSWTRDQSAHRTT</sequence>
<keyword evidence="3" id="KW-1185">Reference proteome</keyword>
<feature type="compositionally biased region" description="Basic and acidic residues" evidence="1">
    <location>
        <begin position="57"/>
        <end position="70"/>
    </location>
</feature>
<evidence type="ECO:0000313" key="2">
    <source>
        <dbReference type="EMBL" id="MDQ0510899.1"/>
    </source>
</evidence>
<proteinExistence type="predicted"/>
<comment type="caution">
    <text evidence="2">The sequence shown here is derived from an EMBL/GenBank/DDBJ whole genome shotgun (WGS) entry which is preliminary data.</text>
</comment>
<dbReference type="EMBL" id="JAUSVR010000004">
    <property type="protein sequence ID" value="MDQ0510899.1"/>
    <property type="molecule type" value="Genomic_DNA"/>
</dbReference>
<protein>
    <submittedName>
        <fullName evidence="2">Uncharacterized protein</fullName>
    </submittedName>
</protein>
<feature type="region of interest" description="Disordered" evidence="1">
    <location>
        <begin position="41"/>
        <end position="89"/>
    </location>
</feature>
<reference evidence="2 3" key="1">
    <citation type="submission" date="2023-07" db="EMBL/GenBank/DDBJ databases">
        <title>Genomic Encyclopedia of Type Strains, Phase IV (KMG-IV): sequencing the most valuable type-strain genomes for metagenomic binning, comparative biology and taxonomic classification.</title>
        <authorList>
            <person name="Goeker M."/>
        </authorList>
    </citation>
    <scope>NUCLEOTIDE SEQUENCE [LARGE SCALE GENOMIC DNA]</scope>
    <source>
        <strain evidence="2 3">DSM 15561</strain>
    </source>
</reference>
<accession>A0ABU0LQE4</accession>
<name>A0ABU0LQE4_9HYPH</name>
<organism evidence="2 3">
    <name type="scientific">Ancylobacter amanitiformis</name>
    <dbReference type="NCBI Taxonomy" id="217069"/>
    <lineage>
        <taxon>Bacteria</taxon>
        <taxon>Pseudomonadati</taxon>
        <taxon>Pseudomonadota</taxon>
        <taxon>Alphaproteobacteria</taxon>
        <taxon>Hyphomicrobiales</taxon>
        <taxon>Xanthobacteraceae</taxon>
        <taxon>Ancylobacter</taxon>
    </lineage>
</organism>
<evidence type="ECO:0000313" key="3">
    <source>
        <dbReference type="Proteomes" id="UP001235094"/>
    </source>
</evidence>